<name>A0ABS2JZL7_9GAMM</name>
<organism evidence="1 2">
    <name type="scientific">Dyella flava</name>
    <dbReference type="NCBI Taxonomy" id="1920170"/>
    <lineage>
        <taxon>Bacteria</taxon>
        <taxon>Pseudomonadati</taxon>
        <taxon>Pseudomonadota</taxon>
        <taxon>Gammaproteobacteria</taxon>
        <taxon>Lysobacterales</taxon>
        <taxon>Rhodanobacteraceae</taxon>
        <taxon>Dyella</taxon>
    </lineage>
</organism>
<protein>
    <submittedName>
        <fullName evidence="1">Uncharacterized protein</fullName>
    </submittedName>
</protein>
<sequence length="57" mass="6380">MSISENINFVPSASDIDSIERADKSAAKLVEDTTQSLPKGDFSAWNCPYKECRQRTQ</sequence>
<reference evidence="1" key="1">
    <citation type="submission" date="2020-10" db="EMBL/GenBank/DDBJ databases">
        <title>Phylogeny of dyella-like bacteria.</title>
        <authorList>
            <person name="Fu J."/>
        </authorList>
    </citation>
    <scope>NUCLEOTIDE SEQUENCE</scope>
    <source>
        <strain evidence="1">DHOC52</strain>
    </source>
</reference>
<dbReference type="Proteomes" id="UP001430149">
    <property type="component" value="Unassembled WGS sequence"/>
</dbReference>
<dbReference type="RefSeq" id="WP_204679957.1">
    <property type="nucleotide sequence ID" value="NZ_BSNR01000017.1"/>
</dbReference>
<evidence type="ECO:0000313" key="1">
    <source>
        <dbReference type="EMBL" id="MBM7124442.1"/>
    </source>
</evidence>
<dbReference type="EMBL" id="JADIKE010000027">
    <property type="protein sequence ID" value="MBM7124442.1"/>
    <property type="molecule type" value="Genomic_DNA"/>
</dbReference>
<proteinExistence type="predicted"/>
<comment type="caution">
    <text evidence="1">The sequence shown here is derived from an EMBL/GenBank/DDBJ whole genome shotgun (WGS) entry which is preliminary data.</text>
</comment>
<keyword evidence="2" id="KW-1185">Reference proteome</keyword>
<evidence type="ECO:0000313" key="2">
    <source>
        <dbReference type="Proteomes" id="UP001430149"/>
    </source>
</evidence>
<accession>A0ABS2JZL7</accession>
<gene>
    <name evidence="1" type="ORF">ISP19_03540</name>
</gene>